<dbReference type="Proteomes" id="UP000639338">
    <property type="component" value="Unassembled WGS sequence"/>
</dbReference>
<dbReference type="Pfam" id="PF00005">
    <property type="entry name" value="ABC_tran"/>
    <property type="match status" value="2"/>
</dbReference>
<keyword evidence="7" id="KW-0067">ATP-binding</keyword>
<evidence type="ECO:0000313" key="14">
    <source>
        <dbReference type="EMBL" id="KAF7988280.1"/>
    </source>
</evidence>
<keyword evidence="8 11" id="KW-1133">Transmembrane helix</keyword>
<feature type="transmembrane region" description="Helical" evidence="11">
    <location>
        <begin position="515"/>
        <end position="539"/>
    </location>
</feature>
<feature type="transmembrane region" description="Helical" evidence="11">
    <location>
        <begin position="559"/>
        <end position="581"/>
    </location>
</feature>
<evidence type="ECO:0000256" key="2">
    <source>
        <dbReference type="ARBA" id="ARBA00009726"/>
    </source>
</evidence>
<dbReference type="FunFam" id="1.20.1560.10:FF:000014">
    <property type="entry name" value="Multidrug resistance-associated protein member 4"/>
    <property type="match status" value="1"/>
</dbReference>
<dbReference type="InterPro" id="IPR017871">
    <property type="entry name" value="ABC_transporter-like_CS"/>
</dbReference>
<dbReference type="PROSITE" id="PS50929">
    <property type="entry name" value="ABC_TM1F"/>
    <property type="match status" value="2"/>
</dbReference>
<keyword evidence="3" id="KW-0813">Transport</keyword>
<dbReference type="CDD" id="cd03250">
    <property type="entry name" value="ABCC_MRP_domain1"/>
    <property type="match status" value="1"/>
</dbReference>
<feature type="transmembrane region" description="Helical" evidence="11">
    <location>
        <begin position="287"/>
        <end position="313"/>
    </location>
</feature>
<feature type="transmembrane region" description="Helical" evidence="11">
    <location>
        <begin position="1217"/>
        <end position="1236"/>
    </location>
</feature>
<dbReference type="InterPro" id="IPR003439">
    <property type="entry name" value="ABC_transporter-like_ATP-bd"/>
</dbReference>
<dbReference type="CDD" id="cd03244">
    <property type="entry name" value="ABCC_MRP_domain2"/>
    <property type="match status" value="1"/>
</dbReference>
<organism evidence="14 15">
    <name type="scientific">Aphidius gifuensis</name>
    <name type="common">Parasitoid wasp</name>
    <dbReference type="NCBI Taxonomy" id="684658"/>
    <lineage>
        <taxon>Eukaryota</taxon>
        <taxon>Metazoa</taxon>
        <taxon>Ecdysozoa</taxon>
        <taxon>Arthropoda</taxon>
        <taxon>Hexapoda</taxon>
        <taxon>Insecta</taxon>
        <taxon>Pterygota</taxon>
        <taxon>Neoptera</taxon>
        <taxon>Endopterygota</taxon>
        <taxon>Hymenoptera</taxon>
        <taxon>Apocrita</taxon>
        <taxon>Ichneumonoidea</taxon>
        <taxon>Braconidae</taxon>
        <taxon>Aphidiinae</taxon>
        <taxon>Aphidius</taxon>
    </lineage>
</organism>
<dbReference type="GO" id="GO:0140359">
    <property type="term" value="F:ABC-type transporter activity"/>
    <property type="evidence" value="ECO:0007669"/>
    <property type="project" value="InterPro"/>
</dbReference>
<dbReference type="PROSITE" id="PS50893">
    <property type="entry name" value="ABC_TRANSPORTER_2"/>
    <property type="match status" value="2"/>
</dbReference>
<dbReference type="Gene3D" id="3.40.50.300">
    <property type="entry name" value="P-loop containing nucleotide triphosphate hydrolases"/>
    <property type="match status" value="2"/>
</dbReference>
<feature type="transmembrane region" description="Helical" evidence="11">
    <location>
        <begin position="999"/>
        <end position="1025"/>
    </location>
</feature>
<feature type="domain" description="ABC transmembrane type-1" evidence="13">
    <location>
        <begin position="291"/>
        <end position="566"/>
    </location>
</feature>
<dbReference type="GO" id="GO:0005524">
    <property type="term" value="F:ATP binding"/>
    <property type="evidence" value="ECO:0007669"/>
    <property type="project" value="UniProtKB-KW"/>
</dbReference>
<evidence type="ECO:0000256" key="9">
    <source>
        <dbReference type="ARBA" id="ARBA00023136"/>
    </source>
</evidence>
<evidence type="ECO:0000256" key="7">
    <source>
        <dbReference type="ARBA" id="ARBA00022840"/>
    </source>
</evidence>
<dbReference type="PROSITE" id="PS00211">
    <property type="entry name" value="ABC_TRANSPORTER_1"/>
    <property type="match status" value="2"/>
</dbReference>
<dbReference type="SUPFAM" id="SSF52540">
    <property type="entry name" value="P-loop containing nucleoside triphosphate hydrolases"/>
    <property type="match status" value="2"/>
</dbReference>
<evidence type="ECO:0000256" key="3">
    <source>
        <dbReference type="ARBA" id="ARBA00022448"/>
    </source>
</evidence>
<comment type="similarity">
    <text evidence="2">Belongs to the ABC transporter superfamily. ABCC family. Conjugate transporter (TC 3.A.1.208) subfamily.</text>
</comment>
<dbReference type="GO" id="GO:0016887">
    <property type="term" value="F:ATP hydrolysis activity"/>
    <property type="evidence" value="ECO:0007669"/>
    <property type="project" value="InterPro"/>
</dbReference>
<dbReference type="Gene3D" id="1.20.1560.10">
    <property type="entry name" value="ABC transporter type 1, transmembrane domain"/>
    <property type="match status" value="2"/>
</dbReference>
<dbReference type="InterPro" id="IPR011527">
    <property type="entry name" value="ABC1_TM_dom"/>
</dbReference>
<evidence type="ECO:0000256" key="1">
    <source>
        <dbReference type="ARBA" id="ARBA00004141"/>
    </source>
</evidence>
<dbReference type="InterPro" id="IPR027417">
    <property type="entry name" value="P-loop_NTPase"/>
</dbReference>
<feature type="compositionally biased region" description="Low complexity" evidence="10">
    <location>
        <begin position="151"/>
        <end position="169"/>
    </location>
</feature>
<dbReference type="FunFam" id="1.20.1560.10:FF:000026">
    <property type="entry name" value="Multidrug resistance-associated protein lethal(2)03659"/>
    <property type="match status" value="1"/>
</dbReference>
<proteinExistence type="inferred from homology"/>
<feature type="region of interest" description="Disordered" evidence="10">
    <location>
        <begin position="151"/>
        <end position="177"/>
    </location>
</feature>
<evidence type="ECO:0000256" key="8">
    <source>
        <dbReference type="ARBA" id="ARBA00022989"/>
    </source>
</evidence>
<feature type="domain" description="ABC transporter" evidence="12">
    <location>
        <begin position="1279"/>
        <end position="1506"/>
    </location>
</feature>
<dbReference type="OrthoDB" id="6500128at2759"/>
<evidence type="ECO:0000256" key="5">
    <source>
        <dbReference type="ARBA" id="ARBA00022737"/>
    </source>
</evidence>
<evidence type="ECO:0000256" key="10">
    <source>
        <dbReference type="SAM" id="MobiDB-lite"/>
    </source>
</evidence>
<dbReference type="GO" id="GO:0016020">
    <property type="term" value="C:membrane"/>
    <property type="evidence" value="ECO:0007669"/>
    <property type="project" value="UniProtKB-SubCell"/>
</dbReference>
<feature type="domain" description="ABC transmembrane type-1" evidence="13">
    <location>
        <begin position="953"/>
        <end position="1248"/>
    </location>
</feature>
<feature type="transmembrane region" description="Helical" evidence="11">
    <location>
        <begin position="1084"/>
        <end position="1117"/>
    </location>
</feature>
<evidence type="ECO:0000313" key="15">
    <source>
        <dbReference type="Proteomes" id="UP000639338"/>
    </source>
</evidence>
<feature type="domain" description="ABC transporter" evidence="12">
    <location>
        <begin position="657"/>
        <end position="877"/>
    </location>
</feature>
<protein>
    <submittedName>
        <fullName evidence="14">Uncharacterized protein</fullName>
    </submittedName>
</protein>
<dbReference type="SUPFAM" id="SSF90123">
    <property type="entry name" value="ABC transporter transmembrane region"/>
    <property type="match status" value="2"/>
</dbReference>
<keyword evidence="9 11" id="KW-0472">Membrane</keyword>
<comment type="subcellular location">
    <subcellularLocation>
        <location evidence="1">Membrane</location>
        <topology evidence="1">Multi-pass membrane protein</topology>
    </subcellularLocation>
</comment>
<dbReference type="InterPro" id="IPR044746">
    <property type="entry name" value="ABCC_6TM_D1"/>
</dbReference>
<dbReference type="InterPro" id="IPR003593">
    <property type="entry name" value="AAA+_ATPase"/>
</dbReference>
<evidence type="ECO:0000259" key="13">
    <source>
        <dbReference type="PROSITE" id="PS50929"/>
    </source>
</evidence>
<dbReference type="FunFam" id="3.40.50.300:FF:000973">
    <property type="entry name" value="Multidrug resistance-associated protein 4"/>
    <property type="match status" value="1"/>
</dbReference>
<evidence type="ECO:0000259" key="12">
    <source>
        <dbReference type="PROSITE" id="PS50893"/>
    </source>
</evidence>
<gene>
    <name evidence="14" type="ORF">HCN44_007812</name>
</gene>
<dbReference type="EMBL" id="JACMRX010000006">
    <property type="protein sequence ID" value="KAF7988280.1"/>
    <property type="molecule type" value="Genomic_DNA"/>
</dbReference>
<comment type="caution">
    <text evidence="14">The sequence shown here is derived from an EMBL/GenBank/DDBJ whole genome shotgun (WGS) entry which is preliminary data.</text>
</comment>
<keyword evidence="6" id="KW-0547">Nucleotide-binding</keyword>
<dbReference type="PANTHER" id="PTHR24223">
    <property type="entry name" value="ATP-BINDING CASSETTE SUB-FAMILY C"/>
    <property type="match status" value="1"/>
</dbReference>
<evidence type="ECO:0000256" key="11">
    <source>
        <dbReference type="SAM" id="Phobius"/>
    </source>
</evidence>
<feature type="transmembrane region" description="Helical" evidence="11">
    <location>
        <begin position="938"/>
        <end position="960"/>
    </location>
</feature>
<evidence type="ECO:0000256" key="6">
    <source>
        <dbReference type="ARBA" id="ARBA00022741"/>
    </source>
</evidence>
<keyword evidence="5" id="KW-0677">Repeat</keyword>
<accession>A0A835CPN7</accession>
<dbReference type="InterPro" id="IPR036640">
    <property type="entry name" value="ABC1_TM_sf"/>
</dbReference>
<reference evidence="14 15" key="1">
    <citation type="submission" date="2020-08" db="EMBL/GenBank/DDBJ databases">
        <title>Aphidius gifuensis genome sequencing and assembly.</title>
        <authorList>
            <person name="Du Z."/>
        </authorList>
    </citation>
    <scope>NUCLEOTIDE SEQUENCE [LARGE SCALE GENOMIC DNA]</scope>
    <source>
        <strain evidence="14">YNYX2018</strain>
        <tissue evidence="14">Adults</tissue>
    </source>
</reference>
<dbReference type="Pfam" id="PF00664">
    <property type="entry name" value="ABC_membrane"/>
    <property type="match status" value="2"/>
</dbReference>
<name>A0A835CPN7_APHGI</name>
<feature type="transmembrane region" description="Helical" evidence="11">
    <location>
        <begin position="432"/>
        <end position="451"/>
    </location>
</feature>
<sequence>MIHNEITVDETVRENHYETPVDDPVAENEIPTGEVMIYNEITVDETVRENNNETPVDDPVAENEIPVDVEKNDMANTDRKYETAAELFANAQLEIKENEPVDEELDKFLGERSKDDNTEKEDPVLPIRCGKHEKKMIAVDDDEDDVVILSQSSTSSLSSSSSGSSSSSSEPPPIMNENNVAEEYDKKNKYRAEAGSSKPLAVDTSDFCVDCEGWMLGIFLTGYKRDLQIDDLPEISKEYKSNYLGNKLSSSWRNELKRVEIKNFNGSTKNSLPNLVKALFDVFGIEFALRGIFFGTFLIIIGTTQPVALAAYIKYFSSAKKNSKNSTTENDAYMYVGYIMISIILNNVIVSKFLMTMNHLGMKIRVACCSLIYRKVLKLSPTYIGNKTIGQALNLMSNDVNKLDHCIYLHYIWIGPLQVIFSTYFIYLEIGLAGIIGVICFLILIPFSKWIGKKSSEFCHNIYEKTDERIRLTNEAISGIEVIKMYCWEYLFSDSIKNARNVEVDAMKSAYILRIFMSSLFHCMPRVIIFITILCIIFLNTDNQQQSSNKLTASKIFMLIAYFEMIRVQMLFCFSKGILLFGETIASIKRIQNFMLYEEVNPETQLQNFKSVNNENTKKFYYKNDAYLHDNVKPLAFKKFDKQSDNDDNVKENKGSIIIKEAFAKWLDKDTLSNLNMVVEPGQLVAVIGPVGSGKSSLLSVILKELKVYQGNVDIQGNIAYACQEPWIFYGSVKNNIIFGRSLDQNRYKQVIKVCQLERDLQLLPYNDKTIVGQRGISLSGGQRARINFARAVYDDASIYLFDDSLSSVDTNVGKNMFNECIKKYLKGKTRILVTHQIEYLKNVDRIIFIKDGKIEADGNYDELIVKSINFKILSASLLSSNNEIESSIKNQDTIEHKTFYSVNLEPTLNDDTVRDNNEEPVEVEETQIKGKMETKLFLAYFGASGNSCLVYFVFLLIGATQILSSGGDWFIIYLIQDEKIYSNSTVTKVNDSSMTNRIFIFGTITIVVVIMTFVQSIAFIGICTRASKHLHDQMFKSVIHATIRFFNTNSSGRILNRFSKDLGVVDNSLPINMLECIQYVGKLFGIFTLLAITNYWLIIPAIIIGIIVYFLTIFYFSTSMSLKRLEGINKSPVLNHLSSSYQGLATIRSFNSQKILIEEFDNHQDVHSSVWSMFIRTSVTYDFWLDNLCSIYACIVTMSLLIFVRNDEIVESSIGLVTTQIVGLIGFLAFTMQQITELGNQMTSVERVYEYTNLESESPLNSLTDKKPEEKWPENGKIQFKNVYMSYDPSEAPVLKNLNFSIDGNEKIGIVGRTGAGKSSLISALFRLAYLEGEIKIDEIETKQIGLHDLRTKISIIPQEPFLIAGVLRKNLDPFDLYEDHVLRSALDDVELKEMDLQTYINERGNNLSVGQRQLVCLARAIIKNNKILILDEATANVDSKTDELIQKTIRKKFTDCTVVTIAHRLNTVMDSDKILVMDAGRVVEFDRPQVLLQNSHGAFTNMINQTGETMANSLRNLARDKHMDFN</sequence>
<feature type="transmembrane region" description="Helical" evidence="11">
    <location>
        <begin position="333"/>
        <end position="355"/>
    </location>
</feature>
<keyword evidence="15" id="KW-1185">Reference proteome</keyword>
<dbReference type="SMART" id="SM00382">
    <property type="entry name" value="AAA"/>
    <property type="match status" value="2"/>
</dbReference>
<dbReference type="FunFam" id="3.40.50.300:FF:000163">
    <property type="entry name" value="Multidrug resistance-associated protein member 4"/>
    <property type="match status" value="1"/>
</dbReference>
<feature type="transmembrane region" description="Helical" evidence="11">
    <location>
        <begin position="1184"/>
        <end position="1205"/>
    </location>
</feature>
<dbReference type="CDD" id="cd18580">
    <property type="entry name" value="ABC_6TM_ABCC_D2"/>
    <property type="match status" value="1"/>
</dbReference>
<dbReference type="InterPro" id="IPR044726">
    <property type="entry name" value="ABCC_6TM_D2"/>
</dbReference>
<dbReference type="InterPro" id="IPR050173">
    <property type="entry name" value="ABC_transporter_C-like"/>
</dbReference>
<dbReference type="PANTHER" id="PTHR24223:SF456">
    <property type="entry name" value="MULTIDRUG RESISTANCE-ASSOCIATED PROTEIN LETHAL(2)03659"/>
    <property type="match status" value="1"/>
</dbReference>
<dbReference type="CDD" id="cd18579">
    <property type="entry name" value="ABC_6TM_ABCC_D1"/>
    <property type="match status" value="1"/>
</dbReference>
<keyword evidence="4 11" id="KW-0812">Transmembrane</keyword>
<evidence type="ECO:0000256" key="4">
    <source>
        <dbReference type="ARBA" id="ARBA00022692"/>
    </source>
</evidence>